<proteinExistence type="predicted"/>
<protein>
    <submittedName>
        <fullName evidence="1">Uncharacterized protein</fullName>
    </submittedName>
</protein>
<evidence type="ECO:0000313" key="1">
    <source>
        <dbReference type="EMBL" id="SVE64488.1"/>
    </source>
</evidence>
<gene>
    <name evidence="1" type="ORF">METZ01_LOCUS517342</name>
</gene>
<accession>A0A383F7W9</accession>
<feature type="non-terminal residue" evidence="1">
    <location>
        <position position="1"/>
    </location>
</feature>
<feature type="non-terminal residue" evidence="1">
    <location>
        <position position="35"/>
    </location>
</feature>
<reference evidence="1" key="1">
    <citation type="submission" date="2018-05" db="EMBL/GenBank/DDBJ databases">
        <authorList>
            <person name="Lanie J.A."/>
            <person name="Ng W.-L."/>
            <person name="Kazmierczak K.M."/>
            <person name="Andrzejewski T.M."/>
            <person name="Davidsen T.M."/>
            <person name="Wayne K.J."/>
            <person name="Tettelin H."/>
            <person name="Glass J.I."/>
            <person name="Rusch D."/>
            <person name="Podicherti R."/>
            <person name="Tsui H.-C.T."/>
            <person name="Winkler M.E."/>
        </authorList>
    </citation>
    <scope>NUCLEOTIDE SEQUENCE</scope>
</reference>
<dbReference type="EMBL" id="UINC01231796">
    <property type="protein sequence ID" value="SVE64488.1"/>
    <property type="molecule type" value="Genomic_DNA"/>
</dbReference>
<sequence length="35" mass="3597">SKTHTDIFCGSIIVISDSTSNCSCSICSEPVGCCV</sequence>
<organism evidence="1">
    <name type="scientific">marine metagenome</name>
    <dbReference type="NCBI Taxonomy" id="408172"/>
    <lineage>
        <taxon>unclassified sequences</taxon>
        <taxon>metagenomes</taxon>
        <taxon>ecological metagenomes</taxon>
    </lineage>
</organism>
<name>A0A383F7W9_9ZZZZ</name>
<dbReference type="AlphaFoldDB" id="A0A383F7W9"/>